<protein>
    <submittedName>
        <fullName evidence="3">Phosphoglycerate mutase-like protein</fullName>
    </submittedName>
</protein>
<evidence type="ECO:0000256" key="1">
    <source>
        <dbReference type="ARBA" id="ARBA00005375"/>
    </source>
</evidence>
<gene>
    <name evidence="3" type="ORF">BJ322DRAFT_1109492</name>
</gene>
<dbReference type="PANTHER" id="PTHR11567">
    <property type="entry name" value="ACID PHOSPHATASE-RELATED"/>
    <property type="match status" value="1"/>
</dbReference>
<evidence type="ECO:0000313" key="3">
    <source>
        <dbReference type="EMBL" id="KAF9784782.1"/>
    </source>
</evidence>
<keyword evidence="2" id="KW-0378">Hydrolase</keyword>
<dbReference type="AlphaFoldDB" id="A0A9P6HDC4"/>
<dbReference type="EMBL" id="WIUZ02000008">
    <property type="protein sequence ID" value="KAF9784782.1"/>
    <property type="molecule type" value="Genomic_DNA"/>
</dbReference>
<keyword evidence="4" id="KW-1185">Reference proteome</keyword>
<comment type="caution">
    <text evidence="3">The sequence shown here is derived from an EMBL/GenBank/DDBJ whole genome shotgun (WGS) entry which is preliminary data.</text>
</comment>
<dbReference type="CDD" id="cd07061">
    <property type="entry name" value="HP_HAP_like"/>
    <property type="match status" value="1"/>
</dbReference>
<dbReference type="Pfam" id="PF00328">
    <property type="entry name" value="His_Phos_2"/>
    <property type="match status" value="1"/>
</dbReference>
<dbReference type="SUPFAM" id="SSF53254">
    <property type="entry name" value="Phosphoglycerate mutase-like"/>
    <property type="match status" value="1"/>
</dbReference>
<dbReference type="PANTHER" id="PTHR11567:SF110">
    <property type="entry name" value="2-PHOSPHOXYLOSE PHOSPHATASE 1"/>
    <property type="match status" value="1"/>
</dbReference>
<comment type="similarity">
    <text evidence="1">Belongs to the histidine acid phosphatase family.</text>
</comment>
<name>A0A9P6HDC4_9AGAM</name>
<reference evidence="3" key="2">
    <citation type="submission" date="2020-11" db="EMBL/GenBank/DDBJ databases">
        <authorList>
            <consortium name="DOE Joint Genome Institute"/>
            <person name="Kuo A."/>
            <person name="Miyauchi S."/>
            <person name="Kiss E."/>
            <person name="Drula E."/>
            <person name="Kohler A."/>
            <person name="Sanchez-Garcia M."/>
            <person name="Andreopoulos B."/>
            <person name="Barry K.W."/>
            <person name="Bonito G."/>
            <person name="Buee M."/>
            <person name="Carver A."/>
            <person name="Chen C."/>
            <person name="Cichocki N."/>
            <person name="Clum A."/>
            <person name="Culley D."/>
            <person name="Crous P.W."/>
            <person name="Fauchery L."/>
            <person name="Girlanda M."/>
            <person name="Hayes R."/>
            <person name="Keri Z."/>
            <person name="Labutti K."/>
            <person name="Lipzen A."/>
            <person name="Lombard V."/>
            <person name="Magnuson J."/>
            <person name="Maillard F."/>
            <person name="Morin E."/>
            <person name="Murat C."/>
            <person name="Nolan M."/>
            <person name="Ohm R."/>
            <person name="Pangilinan J."/>
            <person name="Pereira M."/>
            <person name="Perotto S."/>
            <person name="Peter M."/>
            <person name="Riley R."/>
            <person name="Sitrit Y."/>
            <person name="Stielow B."/>
            <person name="Szollosi G."/>
            <person name="Zifcakova L."/>
            <person name="Stursova M."/>
            <person name="Spatafora J.W."/>
            <person name="Tedersoo L."/>
            <person name="Vaario L.-M."/>
            <person name="Yamada A."/>
            <person name="Yan M."/>
            <person name="Wang P."/>
            <person name="Xu J."/>
            <person name="Bruns T."/>
            <person name="Baldrian P."/>
            <person name="Vilgalys R."/>
            <person name="Henrissat B."/>
            <person name="Grigoriev I.V."/>
            <person name="Hibbett D."/>
            <person name="Nagy L.G."/>
            <person name="Martin F.M."/>
        </authorList>
    </citation>
    <scope>NUCLEOTIDE SEQUENCE</scope>
    <source>
        <strain evidence="3">UH-Tt-Lm1</strain>
    </source>
</reference>
<dbReference type="OrthoDB" id="10257284at2759"/>
<dbReference type="PROSITE" id="PS00778">
    <property type="entry name" value="HIS_ACID_PHOSPHAT_2"/>
    <property type="match status" value="1"/>
</dbReference>
<sequence>MFGPSKILATVRASGCDIKTPGHVPLDVENYPVAPEDLTLEQVHVYVRHGERTPVKARMTEYIPPQWQICHVARQFKAAVAGPGAKETLEVKRVVERKDGTFDYGECTNAELTDFGRKSTFNFGNALRKLYVDRLHFLPDTMESNEEVYLRSSNRTRTIESLQQVIHGLFPLDKQGQFFVPHICVRNKRDENLYPNTSACPRLNTLMEEFARAAAVSMNPTLEPLDQKISKYTGGKPIRIDGSPKASGILETIRAATANGVKVPKEFLDPAVMDPIEKAVIVEWFGGYAVSPELRTLGVGRVMDDVSQKMQRKALKKSEDPLKILVNCTHDTTIAGVLQTFGVYDQKWPAFTSQMTFELFKDKSDPSPPQSDSYLSKFTSSFMRPKIPKTYYVRMRYQNDTMILPACTPPGNHLEGRPEFCTLKAFAETIKEFTPADWEAECAK</sequence>
<dbReference type="InterPro" id="IPR033379">
    <property type="entry name" value="Acid_Pase_AS"/>
</dbReference>
<dbReference type="InterPro" id="IPR000560">
    <property type="entry name" value="His_Pase_clade-2"/>
</dbReference>
<dbReference type="GO" id="GO:0016791">
    <property type="term" value="F:phosphatase activity"/>
    <property type="evidence" value="ECO:0007669"/>
    <property type="project" value="TreeGrafter"/>
</dbReference>
<dbReference type="InterPro" id="IPR029033">
    <property type="entry name" value="His_PPase_superfam"/>
</dbReference>
<dbReference type="InterPro" id="IPR050645">
    <property type="entry name" value="Histidine_acid_phosphatase"/>
</dbReference>
<evidence type="ECO:0000313" key="4">
    <source>
        <dbReference type="Proteomes" id="UP000736335"/>
    </source>
</evidence>
<reference evidence="3" key="1">
    <citation type="journal article" date="2020" name="Nat. Commun.">
        <title>Large-scale genome sequencing of mycorrhizal fungi provides insights into the early evolution of symbiotic traits.</title>
        <authorList>
            <person name="Miyauchi S."/>
            <person name="Kiss E."/>
            <person name="Kuo A."/>
            <person name="Drula E."/>
            <person name="Kohler A."/>
            <person name="Sanchez-Garcia M."/>
            <person name="Morin E."/>
            <person name="Andreopoulos B."/>
            <person name="Barry K.W."/>
            <person name="Bonito G."/>
            <person name="Buee M."/>
            <person name="Carver A."/>
            <person name="Chen C."/>
            <person name="Cichocki N."/>
            <person name="Clum A."/>
            <person name="Culley D."/>
            <person name="Crous P.W."/>
            <person name="Fauchery L."/>
            <person name="Girlanda M."/>
            <person name="Hayes R.D."/>
            <person name="Keri Z."/>
            <person name="LaButti K."/>
            <person name="Lipzen A."/>
            <person name="Lombard V."/>
            <person name="Magnuson J."/>
            <person name="Maillard F."/>
            <person name="Murat C."/>
            <person name="Nolan M."/>
            <person name="Ohm R.A."/>
            <person name="Pangilinan J."/>
            <person name="Pereira M.F."/>
            <person name="Perotto S."/>
            <person name="Peter M."/>
            <person name="Pfister S."/>
            <person name="Riley R."/>
            <person name="Sitrit Y."/>
            <person name="Stielow J.B."/>
            <person name="Szollosi G."/>
            <person name="Zifcakova L."/>
            <person name="Stursova M."/>
            <person name="Spatafora J.W."/>
            <person name="Tedersoo L."/>
            <person name="Vaario L.M."/>
            <person name="Yamada A."/>
            <person name="Yan M."/>
            <person name="Wang P."/>
            <person name="Xu J."/>
            <person name="Bruns T."/>
            <person name="Baldrian P."/>
            <person name="Vilgalys R."/>
            <person name="Dunand C."/>
            <person name="Henrissat B."/>
            <person name="Grigoriev I.V."/>
            <person name="Hibbett D."/>
            <person name="Nagy L.G."/>
            <person name="Martin F.M."/>
        </authorList>
    </citation>
    <scope>NUCLEOTIDE SEQUENCE</scope>
    <source>
        <strain evidence="3">UH-Tt-Lm1</strain>
    </source>
</reference>
<evidence type="ECO:0000256" key="2">
    <source>
        <dbReference type="ARBA" id="ARBA00022801"/>
    </source>
</evidence>
<dbReference type="Proteomes" id="UP000736335">
    <property type="component" value="Unassembled WGS sequence"/>
</dbReference>
<organism evidence="3 4">
    <name type="scientific">Thelephora terrestris</name>
    <dbReference type="NCBI Taxonomy" id="56493"/>
    <lineage>
        <taxon>Eukaryota</taxon>
        <taxon>Fungi</taxon>
        <taxon>Dikarya</taxon>
        <taxon>Basidiomycota</taxon>
        <taxon>Agaricomycotina</taxon>
        <taxon>Agaricomycetes</taxon>
        <taxon>Thelephorales</taxon>
        <taxon>Thelephoraceae</taxon>
        <taxon>Thelephora</taxon>
    </lineage>
</organism>
<accession>A0A9P6HDC4</accession>
<proteinExistence type="inferred from homology"/>
<dbReference type="Gene3D" id="3.40.50.1240">
    <property type="entry name" value="Phosphoglycerate mutase-like"/>
    <property type="match status" value="1"/>
</dbReference>